<name>A0ABD6XM17_ENTAG</name>
<reference evidence="1 2" key="1">
    <citation type="submission" date="2018-05" db="EMBL/GenBank/DDBJ databases">
        <title>Genomic Encyclopedia of Type Strains, Phase IV (KMG-V): Genome sequencing to study the core and pangenomes of soil and plant-associated prokaryotes.</title>
        <authorList>
            <person name="Whitman W."/>
        </authorList>
    </citation>
    <scope>NUCLEOTIDE SEQUENCE [LARGE SCALE GENOMIC DNA]</scope>
    <source>
        <strain evidence="1 2">PNG 92-11</strain>
    </source>
</reference>
<proteinExistence type="predicted"/>
<evidence type="ECO:0000313" key="2">
    <source>
        <dbReference type="Proteomes" id="UP000245996"/>
    </source>
</evidence>
<dbReference type="Proteomes" id="UP000245996">
    <property type="component" value="Unassembled WGS sequence"/>
</dbReference>
<protein>
    <submittedName>
        <fullName evidence="1">Uncharacterized protein</fullName>
    </submittedName>
</protein>
<gene>
    <name evidence="1" type="ORF">C7430_110201</name>
</gene>
<dbReference type="RefSeq" id="WP_109653493.1">
    <property type="nucleotide sequence ID" value="NZ_CP134761.1"/>
</dbReference>
<evidence type="ECO:0000313" key="1">
    <source>
        <dbReference type="EMBL" id="PWJ77161.1"/>
    </source>
</evidence>
<comment type="caution">
    <text evidence="1">The sequence shown here is derived from an EMBL/GenBank/DDBJ whole genome shotgun (WGS) entry which is preliminary data.</text>
</comment>
<accession>A0ABD6XM17</accession>
<dbReference type="AlphaFoldDB" id="A0ABD6XM17"/>
<sequence length="75" mass="8462">MPDTYRITVTTKSGETHEGLMNRSQPEIVNGFMGVAQEDGAWVYLAPDDVLKMEYVPEQKDAISKISITQFRLNV</sequence>
<organism evidence="1 2">
    <name type="scientific">Enterobacter agglomerans</name>
    <name type="common">Erwinia herbicola</name>
    <name type="synonym">Pantoea agglomerans</name>
    <dbReference type="NCBI Taxonomy" id="549"/>
    <lineage>
        <taxon>Bacteria</taxon>
        <taxon>Pseudomonadati</taxon>
        <taxon>Pseudomonadota</taxon>
        <taxon>Gammaproteobacteria</taxon>
        <taxon>Enterobacterales</taxon>
        <taxon>Erwiniaceae</taxon>
        <taxon>Pantoea</taxon>
        <taxon>Pantoea agglomerans group</taxon>
    </lineage>
</organism>
<dbReference type="EMBL" id="QGHE01000010">
    <property type="protein sequence ID" value="PWJ77161.1"/>
    <property type="molecule type" value="Genomic_DNA"/>
</dbReference>